<dbReference type="PaxDb" id="121845-A0A1S3DKK6"/>
<dbReference type="RefSeq" id="XP_008483575.1">
    <property type="nucleotide sequence ID" value="XM_008485353.2"/>
</dbReference>
<feature type="compositionally biased region" description="Polar residues" evidence="1">
    <location>
        <begin position="72"/>
        <end position="94"/>
    </location>
</feature>
<organism evidence="2 3">
    <name type="scientific">Diaphorina citri</name>
    <name type="common">Asian citrus psyllid</name>
    <dbReference type="NCBI Taxonomy" id="121845"/>
    <lineage>
        <taxon>Eukaryota</taxon>
        <taxon>Metazoa</taxon>
        <taxon>Ecdysozoa</taxon>
        <taxon>Arthropoda</taxon>
        <taxon>Hexapoda</taxon>
        <taxon>Insecta</taxon>
        <taxon>Pterygota</taxon>
        <taxon>Neoptera</taxon>
        <taxon>Paraneoptera</taxon>
        <taxon>Hemiptera</taxon>
        <taxon>Sternorrhyncha</taxon>
        <taxon>Psylloidea</taxon>
        <taxon>Psyllidae</taxon>
        <taxon>Diaphorininae</taxon>
        <taxon>Diaphorina</taxon>
    </lineage>
</organism>
<feature type="compositionally biased region" description="Polar residues" evidence="1">
    <location>
        <begin position="45"/>
        <end position="56"/>
    </location>
</feature>
<name>A0A1S3DKK6_DIACI</name>
<evidence type="ECO:0000313" key="2">
    <source>
        <dbReference type="Proteomes" id="UP000079169"/>
    </source>
</evidence>
<evidence type="ECO:0000313" key="3">
    <source>
        <dbReference type="RefSeq" id="XP_008483575.1"/>
    </source>
</evidence>
<dbReference type="GeneID" id="103520262"/>
<accession>A0A1S3DKK6</accession>
<keyword evidence="2" id="KW-1185">Reference proteome</keyword>
<dbReference type="Proteomes" id="UP000079169">
    <property type="component" value="Unplaced"/>
</dbReference>
<dbReference type="AlphaFoldDB" id="A0A1S3DKK6"/>
<gene>
    <name evidence="3" type="primary">LOC103520262</name>
</gene>
<protein>
    <submittedName>
        <fullName evidence="3">Uncharacterized protein LOC103520262</fullName>
    </submittedName>
</protein>
<feature type="region of interest" description="Disordered" evidence="1">
    <location>
        <begin position="1"/>
        <end position="100"/>
    </location>
</feature>
<dbReference type="KEGG" id="dci:103520262"/>
<feature type="compositionally biased region" description="Basic and acidic residues" evidence="1">
    <location>
        <begin position="1"/>
        <end position="10"/>
    </location>
</feature>
<reference evidence="3" key="1">
    <citation type="submission" date="2025-08" db="UniProtKB">
        <authorList>
            <consortium name="RefSeq"/>
        </authorList>
    </citation>
    <scope>IDENTIFICATION</scope>
</reference>
<evidence type="ECO:0000256" key="1">
    <source>
        <dbReference type="SAM" id="MobiDB-lite"/>
    </source>
</evidence>
<proteinExistence type="predicted"/>
<sequence>MPMTHDEVKQSPESTDITSTLPTPHFKDSPYNSPAESTHLHTQKSHNTSDMTSDNFSPPVLSPIRSLDRHNGTSSPDNCSRSSPDKNGSTTSPDVYSPIGDSSPVKPYYLRKHGYSCPDPFGSFVKPYKSNVEKYDGFYSAYCKSCNCCRCRKTCPELDLIGSYFLSKCKCYFPKKATEKPPNYASSCFHLPSYHNFKHFKNRC</sequence>
<feature type="compositionally biased region" description="Polar residues" evidence="1">
    <location>
        <begin position="11"/>
        <end position="22"/>
    </location>
</feature>